<proteinExistence type="predicted"/>
<sequence>MDYRGTTPGATIPDHRVHWLRLAGRPLDIEVGCLGSRGQTGGSDRPLVALGNVVKGEAGKSRWCCYPLEKVSQPDDVIIARRVGAPIYKIDFHTPTLICYFASWDWNPEATERTPRTKNHPRCFASRERIPEARGKTPRTKNPLTHRPASALMVGQTLL</sequence>
<keyword evidence="2" id="KW-1185">Reference proteome</keyword>
<dbReference type="Proteomes" id="UP000762676">
    <property type="component" value="Unassembled WGS sequence"/>
</dbReference>
<gene>
    <name evidence="1" type="ORF">ElyMa_004854000</name>
</gene>
<dbReference type="AlphaFoldDB" id="A0AAV4IT66"/>
<protein>
    <submittedName>
        <fullName evidence="1">Uncharacterized protein</fullName>
    </submittedName>
</protein>
<evidence type="ECO:0000313" key="2">
    <source>
        <dbReference type="Proteomes" id="UP000762676"/>
    </source>
</evidence>
<dbReference type="EMBL" id="BMAT01009701">
    <property type="protein sequence ID" value="GFS12221.1"/>
    <property type="molecule type" value="Genomic_DNA"/>
</dbReference>
<reference evidence="1 2" key="1">
    <citation type="journal article" date="2021" name="Elife">
        <title>Chloroplast acquisition without the gene transfer in kleptoplastic sea slugs, Plakobranchus ocellatus.</title>
        <authorList>
            <person name="Maeda T."/>
            <person name="Takahashi S."/>
            <person name="Yoshida T."/>
            <person name="Shimamura S."/>
            <person name="Takaki Y."/>
            <person name="Nagai Y."/>
            <person name="Toyoda A."/>
            <person name="Suzuki Y."/>
            <person name="Arimoto A."/>
            <person name="Ishii H."/>
            <person name="Satoh N."/>
            <person name="Nishiyama T."/>
            <person name="Hasebe M."/>
            <person name="Maruyama T."/>
            <person name="Minagawa J."/>
            <person name="Obokata J."/>
            <person name="Shigenobu S."/>
        </authorList>
    </citation>
    <scope>NUCLEOTIDE SEQUENCE [LARGE SCALE GENOMIC DNA]</scope>
</reference>
<name>A0AAV4IT66_9GAST</name>
<evidence type="ECO:0000313" key="1">
    <source>
        <dbReference type="EMBL" id="GFS12221.1"/>
    </source>
</evidence>
<comment type="caution">
    <text evidence="1">The sequence shown here is derived from an EMBL/GenBank/DDBJ whole genome shotgun (WGS) entry which is preliminary data.</text>
</comment>
<accession>A0AAV4IT66</accession>
<organism evidence="1 2">
    <name type="scientific">Elysia marginata</name>
    <dbReference type="NCBI Taxonomy" id="1093978"/>
    <lineage>
        <taxon>Eukaryota</taxon>
        <taxon>Metazoa</taxon>
        <taxon>Spiralia</taxon>
        <taxon>Lophotrochozoa</taxon>
        <taxon>Mollusca</taxon>
        <taxon>Gastropoda</taxon>
        <taxon>Heterobranchia</taxon>
        <taxon>Euthyneura</taxon>
        <taxon>Panpulmonata</taxon>
        <taxon>Sacoglossa</taxon>
        <taxon>Placobranchoidea</taxon>
        <taxon>Plakobranchidae</taxon>
        <taxon>Elysia</taxon>
    </lineage>
</organism>